<evidence type="ECO:0000313" key="1">
    <source>
        <dbReference type="EMBL" id="CAG8473880.1"/>
    </source>
</evidence>
<sequence>MSRHHLGGSERHRFTNDIIVLGTKPTNKYNTYCVCKACDEILGQEETLKNPITNKKNIVRNHLKNCKHFRAKKGSEEAVKIYLDDMNDETPSISSTPSTPKKQRKKPLNSNTMSNFIVKDTTNQATQEFFEFLNPALTLPARHALSNRILDAERNNFIKSREQKLREDVVRKNILKQNIFGSLFILSTGEVQVWEAIDISSEREQMIDVIPKIKKMTNDALNIGTKLLAIVSDSAPAYSAARHRLRLQYPEIIFIPCFAHQYNLAMGEIFKESDEFKTAMKQAIQIVGYFNNRIHSYFIGKLRDLQKQTYSKYIALICPGNTPTTFESPLTYNSNNEESNSSDELYLPQNITSILLNDNF</sequence>
<keyword evidence="2" id="KW-1185">Reference proteome</keyword>
<evidence type="ECO:0000313" key="2">
    <source>
        <dbReference type="Proteomes" id="UP000789860"/>
    </source>
</evidence>
<protein>
    <submittedName>
        <fullName evidence="1">5610_t:CDS:1</fullName>
    </submittedName>
</protein>
<dbReference type="Proteomes" id="UP000789860">
    <property type="component" value="Unassembled WGS sequence"/>
</dbReference>
<comment type="caution">
    <text evidence="1">The sequence shown here is derived from an EMBL/GenBank/DDBJ whole genome shotgun (WGS) entry which is preliminary data.</text>
</comment>
<reference evidence="1" key="1">
    <citation type="submission" date="2021-06" db="EMBL/GenBank/DDBJ databases">
        <authorList>
            <person name="Kallberg Y."/>
            <person name="Tangrot J."/>
            <person name="Rosling A."/>
        </authorList>
    </citation>
    <scope>NUCLEOTIDE SEQUENCE</scope>
    <source>
        <strain evidence="1">AU212A</strain>
    </source>
</reference>
<organism evidence="1 2">
    <name type="scientific">Scutellospora calospora</name>
    <dbReference type="NCBI Taxonomy" id="85575"/>
    <lineage>
        <taxon>Eukaryota</taxon>
        <taxon>Fungi</taxon>
        <taxon>Fungi incertae sedis</taxon>
        <taxon>Mucoromycota</taxon>
        <taxon>Glomeromycotina</taxon>
        <taxon>Glomeromycetes</taxon>
        <taxon>Diversisporales</taxon>
        <taxon>Gigasporaceae</taxon>
        <taxon>Scutellospora</taxon>
    </lineage>
</organism>
<accession>A0ACA9KIR3</accession>
<proteinExistence type="predicted"/>
<dbReference type="EMBL" id="CAJVPM010001790">
    <property type="protein sequence ID" value="CAG8473880.1"/>
    <property type="molecule type" value="Genomic_DNA"/>
</dbReference>
<name>A0ACA9KIR3_9GLOM</name>
<gene>
    <name evidence="1" type="ORF">SCALOS_LOCUS2145</name>
</gene>